<proteinExistence type="predicted"/>
<reference evidence="1" key="1">
    <citation type="submission" date="2019-03" db="EMBL/GenBank/DDBJ databases">
        <authorList>
            <person name="Danneels B."/>
        </authorList>
    </citation>
    <scope>NUCLEOTIDE SEQUENCE</scope>
</reference>
<accession>A0A484NVU2</accession>
<name>A0A484NVU2_9ZZZZ</name>
<organism evidence="1">
    <name type="scientific">plant metagenome</name>
    <dbReference type="NCBI Taxonomy" id="1297885"/>
    <lineage>
        <taxon>unclassified sequences</taxon>
        <taxon>metagenomes</taxon>
        <taxon>organismal metagenomes</taxon>
    </lineage>
</organism>
<dbReference type="EMBL" id="CAADHY010000006">
    <property type="protein sequence ID" value="VFR16680.1"/>
    <property type="molecule type" value="Genomic_DNA"/>
</dbReference>
<evidence type="ECO:0000313" key="1">
    <source>
        <dbReference type="EMBL" id="VFR16680.1"/>
    </source>
</evidence>
<dbReference type="AlphaFoldDB" id="A0A484NVU2"/>
<sequence length="49" mass="5956">MPRCKRASLTLTGHKKNRVKKDENYYRRGWKRDAWRATRQRKLPVNTPS</sequence>
<protein>
    <submittedName>
        <fullName evidence="1">Uncharacterized protein</fullName>
    </submittedName>
</protein>
<gene>
    <name evidence="1" type="ORF">AMP9_2395</name>
</gene>